<feature type="transmembrane region" description="Helical" evidence="5">
    <location>
        <begin position="6"/>
        <end position="27"/>
    </location>
</feature>
<dbReference type="GO" id="GO:0051156">
    <property type="term" value="P:glucose 6-phosphate metabolic process"/>
    <property type="evidence" value="ECO:0007669"/>
    <property type="project" value="TreeGrafter"/>
</dbReference>
<gene>
    <name evidence="6" type="ORF">Dbus_chr2Lg1902</name>
</gene>
<keyword evidence="3 5" id="KW-1133">Transmembrane helix</keyword>
<evidence type="ECO:0000256" key="2">
    <source>
        <dbReference type="ARBA" id="ARBA00022692"/>
    </source>
</evidence>
<evidence type="ECO:0000313" key="6">
    <source>
        <dbReference type="EMBL" id="ALC39817.1"/>
    </source>
</evidence>
<keyword evidence="7" id="KW-1185">Reference proteome</keyword>
<evidence type="ECO:0000256" key="5">
    <source>
        <dbReference type="SAM" id="Phobius"/>
    </source>
</evidence>
<feature type="transmembrane region" description="Helical" evidence="5">
    <location>
        <begin position="94"/>
        <end position="115"/>
    </location>
</feature>
<evidence type="ECO:0000256" key="1">
    <source>
        <dbReference type="ARBA" id="ARBA00004141"/>
    </source>
</evidence>
<dbReference type="GO" id="GO:0004346">
    <property type="term" value="F:glucose-6-phosphatase activity"/>
    <property type="evidence" value="ECO:0007669"/>
    <property type="project" value="TreeGrafter"/>
</dbReference>
<evidence type="ECO:0000256" key="4">
    <source>
        <dbReference type="ARBA" id="ARBA00023136"/>
    </source>
</evidence>
<keyword evidence="4 5" id="KW-0472">Membrane</keyword>
<dbReference type="OrthoDB" id="6416209at2759"/>
<organism evidence="6 7">
    <name type="scientific">Drosophila busckii</name>
    <name type="common">Fruit fly</name>
    <dbReference type="NCBI Taxonomy" id="30019"/>
    <lineage>
        <taxon>Eukaryota</taxon>
        <taxon>Metazoa</taxon>
        <taxon>Ecdysozoa</taxon>
        <taxon>Arthropoda</taxon>
        <taxon>Hexapoda</taxon>
        <taxon>Insecta</taxon>
        <taxon>Pterygota</taxon>
        <taxon>Neoptera</taxon>
        <taxon>Endopterygota</taxon>
        <taxon>Diptera</taxon>
        <taxon>Brachycera</taxon>
        <taxon>Muscomorpha</taxon>
        <taxon>Ephydroidea</taxon>
        <taxon>Drosophilidae</taxon>
        <taxon>Drosophila</taxon>
    </lineage>
</organism>
<comment type="subcellular location">
    <subcellularLocation>
        <location evidence="1">Membrane</location>
        <topology evidence="1">Multi-pass membrane protein</topology>
    </subcellularLocation>
</comment>
<dbReference type="PANTHER" id="PTHR12591">
    <property type="entry name" value="GLUCOSE-6-PHOSPHATASE"/>
    <property type="match status" value="1"/>
</dbReference>
<dbReference type="STRING" id="30019.A0A0M4EGH7"/>
<reference evidence="6 7" key="1">
    <citation type="submission" date="2015-08" db="EMBL/GenBank/DDBJ databases">
        <title>Ancestral chromatin configuration constrains chromatin evolution on differentiating sex chromosomes in Drosophila.</title>
        <authorList>
            <person name="Zhou Q."/>
            <person name="Bachtrog D."/>
        </authorList>
    </citation>
    <scope>NUCLEOTIDE SEQUENCE [LARGE SCALE GENOMIC DNA]</scope>
    <source>
        <tissue evidence="6">Whole larvae</tissue>
    </source>
</reference>
<dbReference type="EMBL" id="CP012523">
    <property type="protein sequence ID" value="ALC39817.1"/>
    <property type="molecule type" value="Genomic_DNA"/>
</dbReference>
<sequence length="183" mass="21424">MWLSRLYLATEFMHQCVLGSCLAYVAFRHRQRYLLQLYAWPRCRAIMMIILLGCLALAVYFIKLRLQLDPHWSVRQAFKWCPEPTYMRHEASPIFLLSRDLGYLLGFALALPLAANNSRSNCLMRRLVVIGTLAIVNHMLQAYTPKQFGRFAFLAYEFSRNALYSLMLFKFLPRLAQTKEKCS</sequence>
<dbReference type="Proteomes" id="UP000494163">
    <property type="component" value="Chromosome 2L"/>
</dbReference>
<feature type="transmembrane region" description="Helical" evidence="5">
    <location>
        <begin position="127"/>
        <end position="144"/>
    </location>
</feature>
<proteinExistence type="predicted"/>
<name>A0A0M4EGH7_DROBS</name>
<dbReference type="OMA" id="WCEHPEW"/>
<feature type="transmembrane region" description="Helical" evidence="5">
    <location>
        <begin position="39"/>
        <end position="62"/>
    </location>
</feature>
<dbReference type="GO" id="GO:0016020">
    <property type="term" value="C:membrane"/>
    <property type="evidence" value="ECO:0007669"/>
    <property type="project" value="UniProtKB-SubCell"/>
</dbReference>
<evidence type="ECO:0000256" key="3">
    <source>
        <dbReference type="ARBA" id="ARBA00022989"/>
    </source>
</evidence>
<dbReference type="GO" id="GO:0006094">
    <property type="term" value="P:gluconeogenesis"/>
    <property type="evidence" value="ECO:0007669"/>
    <property type="project" value="TreeGrafter"/>
</dbReference>
<evidence type="ECO:0000313" key="7">
    <source>
        <dbReference type="Proteomes" id="UP000494163"/>
    </source>
</evidence>
<keyword evidence="2 5" id="KW-0812">Transmembrane</keyword>
<dbReference type="AlphaFoldDB" id="A0A0M4EGH7"/>
<accession>A0A0M4EGH7</accession>
<protein>
    <submittedName>
        <fullName evidence="6">CG15400</fullName>
    </submittedName>
</protein>
<dbReference type="PANTHER" id="PTHR12591:SF0">
    <property type="entry name" value="FI19814P1"/>
    <property type="match status" value="1"/>
</dbReference>